<dbReference type="PANTHER" id="PTHR47505">
    <property type="entry name" value="DNA UTILIZATION PROTEIN YHGH"/>
    <property type="match status" value="1"/>
</dbReference>
<dbReference type="AlphaFoldDB" id="A0A2N3ID70"/>
<dbReference type="CDD" id="cd06223">
    <property type="entry name" value="PRTases_typeI"/>
    <property type="match status" value="1"/>
</dbReference>
<dbReference type="OrthoDB" id="9779910at2"/>
<dbReference type="Proteomes" id="UP000233387">
    <property type="component" value="Unassembled WGS sequence"/>
</dbReference>
<organism evidence="3 4">
    <name type="scientific">Raineya orbicola</name>
    <dbReference type="NCBI Taxonomy" id="2016530"/>
    <lineage>
        <taxon>Bacteria</taxon>
        <taxon>Pseudomonadati</taxon>
        <taxon>Bacteroidota</taxon>
        <taxon>Cytophagia</taxon>
        <taxon>Cytophagales</taxon>
        <taxon>Raineyaceae</taxon>
        <taxon>Raineya</taxon>
    </lineage>
</organism>
<proteinExistence type="inferred from homology"/>
<dbReference type="InterPro" id="IPR000836">
    <property type="entry name" value="PRTase_dom"/>
</dbReference>
<accession>A0A2N3ID70</accession>
<keyword evidence="3" id="KW-0328">Glycosyltransferase</keyword>
<reference evidence="3 4" key="1">
    <citation type="submission" date="2017-06" db="EMBL/GenBank/DDBJ databases">
        <title>Raineya orbicola gen. nov., sp. nov. a slightly thermophilic bacterium of the phylum Bacteroidetes and the description of Raineyaceae fam. nov.</title>
        <authorList>
            <person name="Albuquerque L."/>
            <person name="Polonia A.R.M."/>
            <person name="Barroso C."/>
            <person name="Froufe H.J.C."/>
            <person name="Lage O."/>
            <person name="Lobo-Da-Cunha A."/>
            <person name="Egas C."/>
            <person name="Da Costa M.S."/>
        </authorList>
    </citation>
    <scope>NUCLEOTIDE SEQUENCE [LARGE SCALE GENOMIC DNA]</scope>
    <source>
        <strain evidence="3 4">SPSPC-11</strain>
    </source>
</reference>
<name>A0A2N3ID70_9BACT</name>
<dbReference type="SUPFAM" id="SSF53271">
    <property type="entry name" value="PRTase-like"/>
    <property type="match status" value="1"/>
</dbReference>
<feature type="domain" description="Phosphoribosyltransferase" evidence="2">
    <location>
        <begin position="166"/>
        <end position="227"/>
    </location>
</feature>
<dbReference type="PANTHER" id="PTHR47505:SF1">
    <property type="entry name" value="DNA UTILIZATION PROTEIN YHGH"/>
    <property type="match status" value="1"/>
</dbReference>
<protein>
    <submittedName>
        <fullName evidence="3">Putative amidophosphoribosyltransferase</fullName>
    </submittedName>
</protein>
<comment type="caution">
    <text evidence="3">The sequence shown here is derived from an EMBL/GenBank/DDBJ whole genome shotgun (WGS) entry which is preliminary data.</text>
</comment>
<dbReference type="EMBL" id="NKXO01000026">
    <property type="protein sequence ID" value="PKQ68292.1"/>
    <property type="molecule type" value="Genomic_DNA"/>
</dbReference>
<keyword evidence="3" id="KW-0808">Transferase</keyword>
<sequence length="230" mass="26312">MKILWTDFLHLFFPDCCYGCQGILLSGEKKICTTCRANLPFTNFHKINPQENPICQKFYGKMPIRYGLAFLKFTKSGKVQRMLHQIKYQNKPELAEMLGEWYSSELNNSELKNQFDVVVPVPLHPKKLKIRGYNQSEYFGKGLASYLQSHFEPSALIRNTATETQTKKSRWERWENVSRVFEVQKPETIKNKHILLVDDVITTGSTLEACGKALLEAEALSVSVAAIAMA</sequence>
<evidence type="ECO:0000256" key="1">
    <source>
        <dbReference type="ARBA" id="ARBA00008007"/>
    </source>
</evidence>
<evidence type="ECO:0000313" key="3">
    <source>
        <dbReference type="EMBL" id="PKQ68292.1"/>
    </source>
</evidence>
<dbReference type="InterPro" id="IPR051910">
    <property type="entry name" value="ComF/GntX_DNA_util-trans"/>
</dbReference>
<dbReference type="Pfam" id="PF00156">
    <property type="entry name" value="Pribosyltran"/>
    <property type="match status" value="1"/>
</dbReference>
<gene>
    <name evidence="3" type="ORF">Rain11_1760</name>
</gene>
<evidence type="ECO:0000313" key="4">
    <source>
        <dbReference type="Proteomes" id="UP000233387"/>
    </source>
</evidence>
<dbReference type="GO" id="GO:0016757">
    <property type="term" value="F:glycosyltransferase activity"/>
    <property type="evidence" value="ECO:0007669"/>
    <property type="project" value="UniProtKB-KW"/>
</dbReference>
<evidence type="ECO:0000259" key="2">
    <source>
        <dbReference type="Pfam" id="PF00156"/>
    </source>
</evidence>
<comment type="similarity">
    <text evidence="1">Belongs to the ComF/GntX family.</text>
</comment>
<dbReference type="RefSeq" id="WP_101359029.1">
    <property type="nucleotide sequence ID" value="NZ_NKXO01000026.1"/>
</dbReference>
<keyword evidence="4" id="KW-1185">Reference proteome</keyword>
<dbReference type="Gene3D" id="3.40.50.2020">
    <property type="match status" value="1"/>
</dbReference>
<dbReference type="InterPro" id="IPR029057">
    <property type="entry name" value="PRTase-like"/>
</dbReference>